<keyword evidence="1" id="KW-0540">Nuclease</keyword>
<evidence type="ECO:0000256" key="6">
    <source>
        <dbReference type="ARBA" id="ARBA00022839"/>
    </source>
</evidence>
<evidence type="ECO:0000256" key="13">
    <source>
        <dbReference type="ARBA" id="ARBA00048988"/>
    </source>
</evidence>
<dbReference type="AlphaFoldDB" id="A0A6L9XZG9"/>
<dbReference type="Gene3D" id="1.10.486.10">
    <property type="entry name" value="PCRA, domain 4"/>
    <property type="match status" value="1"/>
</dbReference>
<evidence type="ECO:0000256" key="8">
    <source>
        <dbReference type="ARBA" id="ARBA00023125"/>
    </source>
</evidence>
<dbReference type="GO" id="GO:0000725">
    <property type="term" value="P:recombinational repair"/>
    <property type="evidence" value="ECO:0007669"/>
    <property type="project" value="TreeGrafter"/>
</dbReference>
<evidence type="ECO:0000256" key="7">
    <source>
        <dbReference type="ARBA" id="ARBA00022840"/>
    </source>
</evidence>
<dbReference type="EMBL" id="JAAGWY010000002">
    <property type="protein sequence ID" value="NEN06839.1"/>
    <property type="molecule type" value="Genomic_DNA"/>
</dbReference>
<dbReference type="RefSeq" id="WP_163290208.1">
    <property type="nucleotide sequence ID" value="NZ_JAAGWY010000002.1"/>
</dbReference>
<dbReference type="InterPro" id="IPR038726">
    <property type="entry name" value="PDDEXK_AddAB-type"/>
</dbReference>
<dbReference type="GO" id="GO:0005524">
    <property type="term" value="F:ATP binding"/>
    <property type="evidence" value="ECO:0007669"/>
    <property type="project" value="UniProtKB-UniRule"/>
</dbReference>
<accession>A0A6L9XZG9</accession>
<dbReference type="PROSITE" id="PS51198">
    <property type="entry name" value="UVRD_HELICASE_ATP_BIND"/>
    <property type="match status" value="1"/>
</dbReference>
<proteinExistence type="predicted"/>
<dbReference type="Proteomes" id="UP000474967">
    <property type="component" value="Unassembled WGS sequence"/>
</dbReference>
<keyword evidence="18" id="KW-1185">Reference proteome</keyword>
<keyword evidence="3" id="KW-0227">DNA damage</keyword>
<evidence type="ECO:0000259" key="15">
    <source>
        <dbReference type="PROSITE" id="PS51198"/>
    </source>
</evidence>
<dbReference type="Gene3D" id="3.90.320.10">
    <property type="match status" value="1"/>
</dbReference>
<evidence type="ECO:0000256" key="14">
    <source>
        <dbReference type="PROSITE-ProRule" id="PRU00560"/>
    </source>
</evidence>
<evidence type="ECO:0000256" key="4">
    <source>
        <dbReference type="ARBA" id="ARBA00022801"/>
    </source>
</evidence>
<dbReference type="EC" id="5.6.2.4" evidence="12"/>
<keyword evidence="7 14" id="KW-0067">ATP-binding</keyword>
<evidence type="ECO:0000313" key="17">
    <source>
        <dbReference type="EMBL" id="NEN06839.1"/>
    </source>
</evidence>
<evidence type="ECO:0000256" key="9">
    <source>
        <dbReference type="ARBA" id="ARBA00023204"/>
    </source>
</evidence>
<keyword evidence="9" id="KW-0234">DNA repair</keyword>
<dbReference type="Pfam" id="PF12705">
    <property type="entry name" value="PDDEXK_1"/>
    <property type="match status" value="1"/>
</dbReference>
<sequence length="1113" mass="121076">MTDGRDDGLLDWAVDESALDLVEQALDAEAGEYEPSRRRVSSADIAGALGLPIPTPQQQAVIEAPLAPAIVVAGAGSGKTETMANRVVWLLANGHVRVPEILGLTFTRKAAGELAVRIRRRIDQLAASGLVELDSDPFEAPNVGTYNSFANAIFRENALLIGREPESAVLSEASAWQLARRLVVSSADERLVDLEKSVDVVTSAVIALSRALSENVADGADVESMIAKFGALAELPTGNGRVKEMYASVRSAVAVVGSLAPLLDLAARFAAEKVRRGFVEYSDQVALALQVCDRLPSVIEDYRARYRVILLDEYQDTSVVQTRLLSRLFGGQAVMAVGDPHQSIYGWRGASAANLGRFSLDFTGNRPGIAQGGAAEYALSTSWRNPSRVLDAANVLVGPLSAASPVHVHRLEARPGVPAGDLDVRFEQTVADEAEAVADWLANRLARRDDDGQPPSAAMLCRSLKKIDVFTEALDRRGVRYHVLGLGGLLEQPVIADLLSAMRVMHDPTAGSELIRVLSGARWRIAPKDIAVLRSVASWLAARDHRFRELDASVRERLRQSVAGEESASLVDALDFVVEAPETHTQLASFSPDGLSRMREAGRQLGYLRSRAGLDLLDLVTLVQQELMLDIEVAANENAQLGQASLDAFAEQVASYLASDEQATLGSFLAWLAEAEQRDNLAPRSEDAEPGTVQILTIHGSKGLEWDIVAVPRMVDGELPGPPRSKKGWLEFGALPYEFRGDSTELPVLGWRSALTQKEFDDALAVFEAENAERHAAEQRRLAYVAVTRARGSLLLTGSYWSTQTRPRGPGLFLLELQSAGLLAADAFPEPDETDENPYALATQTVAWPLDPLGMRRPRVVRAAQAVRDAQARGSNSGGSYADDIELLLAERAKRSAGGDRIDLPSRIPASRFKDYVTDPAAVAAALRRPMPERPYRQTRLGTLFHGWVEQRYGTAGGASDTIDASAVELDDPAGENIEAAELEALQQTFAASTWADRRPEEVEIEIHVVLAGQVVVCKLDAVYRADDGIHDYQIVDWKTGKAPRDADDLERKQLQLALYRLAFARWKGIAPERIDAVFYFVSDDAVIRPERLYSEKELRSLWSSVTGFIPPA</sequence>
<keyword evidence="6" id="KW-0269">Exonuclease</keyword>
<dbReference type="GO" id="GO:0033202">
    <property type="term" value="C:DNA helicase complex"/>
    <property type="evidence" value="ECO:0007669"/>
    <property type="project" value="TreeGrafter"/>
</dbReference>
<dbReference type="InterPro" id="IPR027417">
    <property type="entry name" value="P-loop_NTPase"/>
</dbReference>
<organism evidence="17 18">
    <name type="scientific">Leifsonia tongyongensis</name>
    <dbReference type="NCBI Taxonomy" id="1268043"/>
    <lineage>
        <taxon>Bacteria</taxon>
        <taxon>Bacillati</taxon>
        <taxon>Actinomycetota</taxon>
        <taxon>Actinomycetes</taxon>
        <taxon>Micrococcales</taxon>
        <taxon>Microbacteriaceae</taxon>
        <taxon>Leifsonia</taxon>
    </lineage>
</organism>
<dbReference type="PANTHER" id="PTHR11070">
    <property type="entry name" value="UVRD / RECB / PCRA DNA HELICASE FAMILY MEMBER"/>
    <property type="match status" value="1"/>
</dbReference>
<keyword evidence="5 14" id="KW-0347">Helicase</keyword>
<keyword evidence="8" id="KW-0238">DNA-binding</keyword>
<dbReference type="InterPro" id="IPR014017">
    <property type="entry name" value="DNA_helicase_UvrD-like_C"/>
</dbReference>
<dbReference type="PROSITE" id="PS51217">
    <property type="entry name" value="UVRD_HELICASE_CTER"/>
    <property type="match status" value="1"/>
</dbReference>
<evidence type="ECO:0000256" key="10">
    <source>
        <dbReference type="ARBA" id="ARBA00023235"/>
    </source>
</evidence>
<feature type="domain" description="UvrD-like helicase ATP-binding" evidence="15">
    <location>
        <begin position="52"/>
        <end position="386"/>
    </location>
</feature>
<comment type="catalytic activity">
    <reaction evidence="11">
        <text>Couples ATP hydrolysis with the unwinding of duplex DNA by translocating in the 3'-5' direction.</text>
        <dbReference type="EC" id="5.6.2.4"/>
    </reaction>
</comment>
<keyword evidence="4 14" id="KW-0378">Hydrolase</keyword>
<dbReference type="Gene3D" id="3.40.50.300">
    <property type="entry name" value="P-loop containing nucleotide triphosphate hydrolases"/>
    <property type="match status" value="3"/>
</dbReference>
<evidence type="ECO:0000256" key="11">
    <source>
        <dbReference type="ARBA" id="ARBA00034617"/>
    </source>
</evidence>
<evidence type="ECO:0000256" key="5">
    <source>
        <dbReference type="ARBA" id="ARBA00022806"/>
    </source>
</evidence>
<comment type="caution">
    <text evidence="17">The sequence shown here is derived from an EMBL/GenBank/DDBJ whole genome shotgun (WGS) entry which is preliminary data.</text>
</comment>
<feature type="binding site" evidence="14">
    <location>
        <begin position="73"/>
        <end position="80"/>
    </location>
    <ligand>
        <name>ATP</name>
        <dbReference type="ChEBI" id="CHEBI:30616"/>
    </ligand>
</feature>
<dbReference type="GO" id="GO:0003677">
    <property type="term" value="F:DNA binding"/>
    <property type="evidence" value="ECO:0007669"/>
    <property type="project" value="UniProtKB-KW"/>
</dbReference>
<keyword evidence="2 14" id="KW-0547">Nucleotide-binding</keyword>
<dbReference type="InterPro" id="IPR011604">
    <property type="entry name" value="PDDEXK-like_dom_sf"/>
</dbReference>
<evidence type="ECO:0000259" key="16">
    <source>
        <dbReference type="PROSITE" id="PS51217"/>
    </source>
</evidence>
<evidence type="ECO:0000256" key="12">
    <source>
        <dbReference type="ARBA" id="ARBA00034808"/>
    </source>
</evidence>
<keyword evidence="10" id="KW-0413">Isomerase</keyword>
<dbReference type="InterPro" id="IPR014016">
    <property type="entry name" value="UvrD-like_ATP-bd"/>
</dbReference>
<dbReference type="Pfam" id="PF13361">
    <property type="entry name" value="UvrD_C"/>
    <property type="match status" value="1"/>
</dbReference>
<dbReference type="GO" id="GO:0005829">
    <property type="term" value="C:cytosol"/>
    <property type="evidence" value="ECO:0007669"/>
    <property type="project" value="TreeGrafter"/>
</dbReference>
<protein>
    <recommendedName>
        <fullName evidence="12">DNA 3'-5' helicase</fullName>
        <ecNumber evidence="12">5.6.2.4</ecNumber>
    </recommendedName>
</protein>
<dbReference type="GO" id="GO:0004527">
    <property type="term" value="F:exonuclease activity"/>
    <property type="evidence" value="ECO:0007669"/>
    <property type="project" value="UniProtKB-KW"/>
</dbReference>
<dbReference type="CDD" id="cd17932">
    <property type="entry name" value="DEXQc_UvrD"/>
    <property type="match status" value="1"/>
</dbReference>
<evidence type="ECO:0000313" key="18">
    <source>
        <dbReference type="Proteomes" id="UP000474967"/>
    </source>
</evidence>
<evidence type="ECO:0000256" key="3">
    <source>
        <dbReference type="ARBA" id="ARBA00022763"/>
    </source>
</evidence>
<dbReference type="Pfam" id="PF00580">
    <property type="entry name" value="UvrD-helicase"/>
    <property type="match status" value="1"/>
</dbReference>
<feature type="domain" description="UvrD-like helicase C-terminal" evidence="16">
    <location>
        <begin position="387"/>
        <end position="703"/>
    </location>
</feature>
<dbReference type="SUPFAM" id="SSF52540">
    <property type="entry name" value="P-loop containing nucleoside triphosphate hydrolases"/>
    <property type="match status" value="1"/>
</dbReference>
<evidence type="ECO:0000256" key="2">
    <source>
        <dbReference type="ARBA" id="ARBA00022741"/>
    </source>
</evidence>
<name>A0A6L9XZG9_9MICO</name>
<dbReference type="InterPro" id="IPR000212">
    <property type="entry name" value="DNA_helicase_UvrD/REP"/>
</dbReference>
<gene>
    <name evidence="17" type="ORF">G3T36_13300</name>
</gene>
<dbReference type="GO" id="GO:0043138">
    <property type="term" value="F:3'-5' DNA helicase activity"/>
    <property type="evidence" value="ECO:0007669"/>
    <property type="project" value="UniProtKB-EC"/>
</dbReference>
<dbReference type="PANTHER" id="PTHR11070:SF55">
    <property type="entry name" value="DNA 3'-5' HELICASE"/>
    <property type="match status" value="1"/>
</dbReference>
<comment type="catalytic activity">
    <reaction evidence="13">
        <text>ATP + H2O = ADP + phosphate + H(+)</text>
        <dbReference type="Rhea" id="RHEA:13065"/>
        <dbReference type="ChEBI" id="CHEBI:15377"/>
        <dbReference type="ChEBI" id="CHEBI:15378"/>
        <dbReference type="ChEBI" id="CHEBI:30616"/>
        <dbReference type="ChEBI" id="CHEBI:43474"/>
        <dbReference type="ChEBI" id="CHEBI:456216"/>
        <dbReference type="EC" id="5.6.2.4"/>
    </reaction>
</comment>
<reference evidence="17 18" key="1">
    <citation type="journal article" date="2014" name="J. Microbiol.">
        <title>Diaminobutyricibacter tongyongensis gen. nov., sp. nov. and Homoserinibacter gongjuensis gen. nov., sp. nov. belong to the family Microbacteriaceae.</title>
        <authorList>
            <person name="Kim S.J."/>
            <person name="Ahn J.H."/>
            <person name="Weon H.Y."/>
            <person name="Hamada M."/>
            <person name="Suzuki K."/>
            <person name="Kwon S.W."/>
        </authorList>
    </citation>
    <scope>NUCLEOTIDE SEQUENCE [LARGE SCALE GENOMIC DNA]</scope>
    <source>
        <strain evidence="17 18">NBRC 108724</strain>
    </source>
</reference>
<evidence type="ECO:0000256" key="1">
    <source>
        <dbReference type="ARBA" id="ARBA00022722"/>
    </source>
</evidence>